<protein>
    <recommendedName>
        <fullName evidence="1">Reverse transcriptase domain-containing protein</fullName>
    </recommendedName>
</protein>
<gene>
    <name evidence="2" type="ORF">A3I29_03895</name>
</gene>
<dbReference type="EMBL" id="MFQK01000039">
    <property type="protein sequence ID" value="OGH80561.1"/>
    <property type="molecule type" value="Genomic_DNA"/>
</dbReference>
<dbReference type="InterPro" id="IPR051083">
    <property type="entry name" value="GrpII_Intron_Splice-Mob/Def"/>
</dbReference>
<feature type="domain" description="Reverse transcriptase" evidence="1">
    <location>
        <begin position="1"/>
        <end position="280"/>
    </location>
</feature>
<dbReference type="InterPro" id="IPR000477">
    <property type="entry name" value="RT_dom"/>
</dbReference>
<dbReference type="PROSITE" id="PS50878">
    <property type="entry name" value="RT_POL"/>
    <property type="match status" value="1"/>
</dbReference>
<reference evidence="2 3" key="1">
    <citation type="journal article" date="2016" name="Nat. Commun.">
        <title>Thousands of microbial genomes shed light on interconnected biogeochemical processes in an aquifer system.</title>
        <authorList>
            <person name="Anantharaman K."/>
            <person name="Brown C.T."/>
            <person name="Hug L.A."/>
            <person name="Sharon I."/>
            <person name="Castelle C.J."/>
            <person name="Probst A.J."/>
            <person name="Thomas B.C."/>
            <person name="Singh A."/>
            <person name="Wilkins M.J."/>
            <person name="Karaoz U."/>
            <person name="Brodie E.L."/>
            <person name="Williams K.H."/>
            <person name="Hubbard S.S."/>
            <person name="Banfield J.F."/>
        </authorList>
    </citation>
    <scope>NUCLEOTIDE SEQUENCE [LARGE SCALE GENOMIC DNA]</scope>
</reference>
<dbReference type="Pfam" id="PF00078">
    <property type="entry name" value="RVT_1"/>
    <property type="match status" value="1"/>
</dbReference>
<dbReference type="Proteomes" id="UP000178726">
    <property type="component" value="Unassembled WGS sequence"/>
</dbReference>
<dbReference type="PANTHER" id="PTHR34047">
    <property type="entry name" value="NUCLEAR INTRON MATURASE 1, MITOCHONDRIAL-RELATED"/>
    <property type="match status" value="1"/>
</dbReference>
<dbReference type="AlphaFoldDB" id="A0A1F6N9N1"/>
<dbReference type="STRING" id="1798689.A3I29_03895"/>
<proteinExistence type="predicted"/>
<dbReference type="CDD" id="cd01651">
    <property type="entry name" value="RT_G2_intron"/>
    <property type="match status" value="1"/>
</dbReference>
<dbReference type="InterPro" id="IPR043502">
    <property type="entry name" value="DNA/RNA_pol_sf"/>
</dbReference>
<name>A0A1F6N9N1_9BACT</name>
<evidence type="ECO:0000313" key="3">
    <source>
        <dbReference type="Proteomes" id="UP000178726"/>
    </source>
</evidence>
<sequence length="348" mass="41186">MITIDNCYKQIVAPENIWRAWLEYRKGKRSRTEVRVFERRLEENLLQLIDDLQRGAYRHGPYQKFLVHDPKKRVISAPSIRDHIVHQAIYNVLYPFFDRVFLPSSFSCRTDKGTHLAVKVLSGYLRQQSLNYARDCWILHGDIKKCFNSIEHETLFRLLTARIYCDRTLTLLREIGNSYSTNTGFGESLRGIPLGNLTSQLFINIYMHELDVFVKEKLRVKKYLRYADDFILVFERAEECQKTALLTREFIEKSLRLSFPTTHEHITNLARGFEVLGQRFLPFYRVIKPRTFRRSRHKFKLRCQQFAKSECDVNALNASWQSVKGMLKYGNNRQRENDLLNMANIVCN</sequence>
<dbReference type="PANTHER" id="PTHR34047:SF8">
    <property type="entry name" value="PROTEIN YKFC"/>
    <property type="match status" value="1"/>
</dbReference>
<evidence type="ECO:0000259" key="1">
    <source>
        <dbReference type="PROSITE" id="PS50878"/>
    </source>
</evidence>
<comment type="caution">
    <text evidence="2">The sequence shown here is derived from an EMBL/GenBank/DDBJ whole genome shotgun (WGS) entry which is preliminary data.</text>
</comment>
<dbReference type="SUPFAM" id="SSF56672">
    <property type="entry name" value="DNA/RNA polymerases"/>
    <property type="match status" value="1"/>
</dbReference>
<accession>A0A1F6N9N1</accession>
<organism evidence="2 3">
    <name type="scientific">Candidatus Magasanikbacteria bacterium RIFCSPLOWO2_02_FULL_44_11</name>
    <dbReference type="NCBI Taxonomy" id="1798689"/>
    <lineage>
        <taxon>Bacteria</taxon>
        <taxon>Candidatus Magasanikiibacteriota</taxon>
    </lineage>
</organism>
<evidence type="ECO:0000313" key="2">
    <source>
        <dbReference type="EMBL" id="OGH80561.1"/>
    </source>
</evidence>